<evidence type="ECO:0000313" key="3">
    <source>
        <dbReference type="EMBL" id="NGX89040.1"/>
    </source>
</evidence>
<proteinExistence type="inferred from homology"/>
<reference evidence="3 4" key="2">
    <citation type="submission" date="2020-03" db="EMBL/GenBank/DDBJ databases">
        <title>Rahnella aceri sp. nov., isoated from traditional Jeju Makgeolli.</title>
        <authorList>
            <person name="Kim I.S."/>
            <person name="Jeon D."/>
        </authorList>
    </citation>
    <scope>NUCLEOTIDE SEQUENCE [LARGE SCALE GENOMIC DNA]</scope>
    <source>
        <strain evidence="3 4">Lac-M11</strain>
    </source>
</reference>
<dbReference type="GO" id="GO:0009279">
    <property type="term" value="C:cell outer membrane"/>
    <property type="evidence" value="ECO:0007669"/>
    <property type="project" value="TreeGrafter"/>
</dbReference>
<reference evidence="3 4" key="1">
    <citation type="submission" date="2020-01" db="EMBL/GenBank/DDBJ databases">
        <authorList>
            <person name="Lee S.D."/>
        </authorList>
    </citation>
    <scope>NUCLEOTIDE SEQUENCE [LARGE SCALE GENOMIC DNA]</scope>
    <source>
        <strain evidence="3 4">Lac-M11</strain>
    </source>
</reference>
<evidence type="ECO:0000259" key="2">
    <source>
        <dbReference type="Pfam" id="PF11924"/>
    </source>
</evidence>
<dbReference type="AlphaFoldDB" id="A0A6M2B6U1"/>
<sequence>MYLVIRNQVALFGTDSFEEDPTSVTLGVDYTPVPLVTIGAGYKQGNADQNEVTANISFDYPIGTPLSKQRDASAVADMCTLAGSRMDFVDRNNDIVLEYRHYHRHRTSMPVTITSQTPINYLRII</sequence>
<gene>
    <name evidence="3" type="ORF">GW579_18330</name>
</gene>
<dbReference type="RefSeq" id="WP_165061181.1">
    <property type="nucleotide sequence ID" value="NZ_JAADJS010000004.1"/>
</dbReference>
<dbReference type="EMBL" id="JAADJS010000004">
    <property type="protein sequence ID" value="NGX89040.1"/>
    <property type="molecule type" value="Genomic_DNA"/>
</dbReference>
<dbReference type="Gene3D" id="2.40.160.160">
    <property type="entry name" value="Inverse autotransporter, beta-domain"/>
    <property type="match status" value="1"/>
</dbReference>
<evidence type="ECO:0000313" key="4">
    <source>
        <dbReference type="Proteomes" id="UP000476696"/>
    </source>
</evidence>
<feature type="domain" description="Inverse autotransporter beta-domain" evidence="2">
    <location>
        <begin position="7"/>
        <end position="93"/>
    </location>
</feature>
<organism evidence="3 4">
    <name type="scientific">Rahnella contaminans</name>
    <dbReference type="NCBI Taxonomy" id="2703882"/>
    <lineage>
        <taxon>Bacteria</taxon>
        <taxon>Pseudomonadati</taxon>
        <taxon>Pseudomonadota</taxon>
        <taxon>Gammaproteobacteria</taxon>
        <taxon>Enterobacterales</taxon>
        <taxon>Yersiniaceae</taxon>
        <taxon>Rahnella</taxon>
    </lineage>
</organism>
<accession>A0A6M2B6U1</accession>
<protein>
    <recommendedName>
        <fullName evidence="2">Inverse autotransporter beta-domain domain-containing protein</fullName>
    </recommendedName>
</protein>
<dbReference type="PANTHER" id="PTHR39576">
    <property type="entry name" value="ATTACHING AND EFFACING PROTEIN HOMOLOG-RELATED-RELATED"/>
    <property type="match status" value="1"/>
</dbReference>
<dbReference type="Proteomes" id="UP000476696">
    <property type="component" value="Unassembled WGS sequence"/>
</dbReference>
<dbReference type="InterPro" id="IPR038177">
    <property type="entry name" value="IAT_beta_sf"/>
</dbReference>
<dbReference type="InterPro" id="IPR051715">
    <property type="entry name" value="Intimin-Invasin_domain"/>
</dbReference>
<comment type="caution">
    <text evidence="3">The sequence shown here is derived from an EMBL/GenBank/DDBJ whole genome shotgun (WGS) entry which is preliminary data.</text>
</comment>
<comment type="similarity">
    <text evidence="1">Belongs to the intimin/invasin family.</text>
</comment>
<name>A0A6M2B6U1_9GAMM</name>
<evidence type="ECO:0000256" key="1">
    <source>
        <dbReference type="ARBA" id="ARBA00010116"/>
    </source>
</evidence>
<dbReference type="PANTHER" id="PTHR39576:SF2">
    <property type="entry name" value="ATTACHING AND EFFACING PROTEIN HOMOLOG-RELATED"/>
    <property type="match status" value="1"/>
</dbReference>
<dbReference type="InterPro" id="IPR024519">
    <property type="entry name" value="IAT_beta"/>
</dbReference>
<keyword evidence="4" id="KW-1185">Reference proteome</keyword>
<dbReference type="Pfam" id="PF11924">
    <property type="entry name" value="IAT_beta"/>
    <property type="match status" value="1"/>
</dbReference>